<sequence length="201" mass="23432">MCGRYYIDEGVIKHITENFKYEEDVAHFPSKDIHPGDKAPVIMSVDGELKACIQRWGIVGNCSNGIIFNARSENVLNKAIFKKAIKNRRAVVPAKCFFEWSLYKEKSAFFSTSENLLYLAGFYDLFDNEAHFEILTTKANSSVEKVHDRMPVIISEEEIYAWINNQKLLRSFLYRQQVDLEKQSEVHQMEFDFSARIPRFK</sequence>
<dbReference type="Proteomes" id="UP000198838">
    <property type="component" value="Unassembled WGS sequence"/>
</dbReference>
<dbReference type="Gene3D" id="3.90.1680.10">
    <property type="entry name" value="SOS response associated peptidase-like"/>
    <property type="match status" value="1"/>
</dbReference>
<evidence type="ECO:0000256" key="3">
    <source>
        <dbReference type="ARBA" id="ARBA00022763"/>
    </source>
</evidence>
<dbReference type="Pfam" id="PF02586">
    <property type="entry name" value="SRAP"/>
    <property type="match status" value="1"/>
</dbReference>
<proteinExistence type="inferred from homology"/>
<dbReference type="GO" id="GO:0006508">
    <property type="term" value="P:proteolysis"/>
    <property type="evidence" value="ECO:0007669"/>
    <property type="project" value="UniProtKB-KW"/>
</dbReference>
<keyword evidence="3" id="KW-0227">DNA damage</keyword>
<name>A0A1I0YZ50_9FIRM</name>
<evidence type="ECO:0000256" key="8">
    <source>
        <dbReference type="RuleBase" id="RU364100"/>
    </source>
</evidence>
<reference evidence="9 10" key="1">
    <citation type="submission" date="2016-10" db="EMBL/GenBank/DDBJ databases">
        <authorList>
            <person name="de Groot N.N."/>
        </authorList>
    </citation>
    <scope>NUCLEOTIDE SEQUENCE [LARGE SCALE GENOMIC DNA]</scope>
    <source>
        <strain evidence="9 10">DSM 5522</strain>
    </source>
</reference>
<keyword evidence="2 8" id="KW-0645">Protease</keyword>
<evidence type="ECO:0000256" key="4">
    <source>
        <dbReference type="ARBA" id="ARBA00022801"/>
    </source>
</evidence>
<protein>
    <recommendedName>
        <fullName evidence="8">Abasic site processing protein</fullName>
        <ecNumber evidence="8">3.4.-.-</ecNumber>
    </recommendedName>
</protein>
<evidence type="ECO:0000256" key="2">
    <source>
        <dbReference type="ARBA" id="ARBA00022670"/>
    </source>
</evidence>
<gene>
    <name evidence="9" type="ORF">SAMN05216249_11223</name>
</gene>
<evidence type="ECO:0000313" key="9">
    <source>
        <dbReference type="EMBL" id="SFB18561.1"/>
    </source>
</evidence>
<dbReference type="SUPFAM" id="SSF143081">
    <property type="entry name" value="BB1717-like"/>
    <property type="match status" value="1"/>
</dbReference>
<keyword evidence="7" id="KW-0456">Lyase</keyword>
<dbReference type="GO" id="GO:0106300">
    <property type="term" value="P:protein-DNA covalent cross-linking repair"/>
    <property type="evidence" value="ECO:0007669"/>
    <property type="project" value="InterPro"/>
</dbReference>
<dbReference type="InterPro" id="IPR036590">
    <property type="entry name" value="SRAP-like"/>
</dbReference>
<dbReference type="EC" id="3.4.-.-" evidence="8"/>
<dbReference type="STRING" id="1120918.SAMN05216249_11223"/>
<comment type="similarity">
    <text evidence="1 8">Belongs to the SOS response-associated peptidase family.</text>
</comment>
<dbReference type="PANTHER" id="PTHR13604:SF0">
    <property type="entry name" value="ABASIC SITE PROCESSING PROTEIN HMCES"/>
    <property type="match status" value="1"/>
</dbReference>
<accession>A0A1I0YZ50</accession>
<keyword evidence="6" id="KW-0238">DNA-binding</keyword>
<dbReference type="EMBL" id="FOJY01000012">
    <property type="protein sequence ID" value="SFB18561.1"/>
    <property type="molecule type" value="Genomic_DNA"/>
</dbReference>
<keyword evidence="4 8" id="KW-0378">Hydrolase</keyword>
<keyword evidence="5" id="KW-0190">Covalent protein-DNA linkage</keyword>
<keyword evidence="10" id="KW-1185">Reference proteome</keyword>
<dbReference type="PANTHER" id="PTHR13604">
    <property type="entry name" value="DC12-RELATED"/>
    <property type="match status" value="1"/>
</dbReference>
<evidence type="ECO:0000313" key="10">
    <source>
        <dbReference type="Proteomes" id="UP000198838"/>
    </source>
</evidence>
<organism evidence="9 10">
    <name type="scientific">Acetitomaculum ruminis DSM 5522</name>
    <dbReference type="NCBI Taxonomy" id="1120918"/>
    <lineage>
        <taxon>Bacteria</taxon>
        <taxon>Bacillati</taxon>
        <taxon>Bacillota</taxon>
        <taxon>Clostridia</taxon>
        <taxon>Lachnospirales</taxon>
        <taxon>Lachnospiraceae</taxon>
        <taxon>Acetitomaculum</taxon>
    </lineage>
</organism>
<dbReference type="GO" id="GO:0008233">
    <property type="term" value="F:peptidase activity"/>
    <property type="evidence" value="ECO:0007669"/>
    <property type="project" value="UniProtKB-KW"/>
</dbReference>
<evidence type="ECO:0000256" key="5">
    <source>
        <dbReference type="ARBA" id="ARBA00023124"/>
    </source>
</evidence>
<dbReference type="GO" id="GO:0016829">
    <property type="term" value="F:lyase activity"/>
    <property type="evidence" value="ECO:0007669"/>
    <property type="project" value="UniProtKB-KW"/>
</dbReference>
<dbReference type="RefSeq" id="WP_092872840.1">
    <property type="nucleotide sequence ID" value="NZ_FOJY01000012.1"/>
</dbReference>
<evidence type="ECO:0000256" key="1">
    <source>
        <dbReference type="ARBA" id="ARBA00008136"/>
    </source>
</evidence>
<dbReference type="OrthoDB" id="9782620at2"/>
<dbReference type="AlphaFoldDB" id="A0A1I0YZ50"/>
<evidence type="ECO:0000256" key="7">
    <source>
        <dbReference type="ARBA" id="ARBA00023239"/>
    </source>
</evidence>
<evidence type="ECO:0000256" key="6">
    <source>
        <dbReference type="ARBA" id="ARBA00023125"/>
    </source>
</evidence>
<dbReference type="GO" id="GO:0003697">
    <property type="term" value="F:single-stranded DNA binding"/>
    <property type="evidence" value="ECO:0007669"/>
    <property type="project" value="InterPro"/>
</dbReference>
<dbReference type="InterPro" id="IPR003738">
    <property type="entry name" value="SRAP"/>
</dbReference>